<gene>
    <name evidence="2" type="ordered locus">Krad_4712</name>
</gene>
<geneLocation type="plasmid" evidence="2 3">
    <name>pKRAD02</name>
</geneLocation>
<evidence type="ECO:0000313" key="2">
    <source>
        <dbReference type="EMBL" id="ABS06170.1"/>
    </source>
</evidence>
<feature type="region of interest" description="Disordered" evidence="1">
    <location>
        <begin position="1"/>
        <end position="36"/>
    </location>
</feature>
<protein>
    <submittedName>
        <fullName evidence="2">Uncharacterized protein</fullName>
    </submittedName>
</protein>
<reference evidence="3" key="1">
    <citation type="journal article" date="2008" name="PLoS ONE">
        <title>Survival in nuclear waste, extreme resistance, and potential applications gleaned from the genome sequence of Kineococcus radiotolerans SRS30216.</title>
        <authorList>
            <person name="Bagwell C.E."/>
            <person name="Bhat S."/>
            <person name="Hawkins G.M."/>
            <person name="Smith B.W."/>
            <person name="Biswas T."/>
            <person name="Hoover T.R."/>
            <person name="Saunders E."/>
            <person name="Han C.S."/>
            <person name="Tsodikov O.V."/>
            <person name="Shimkets L.J."/>
        </authorList>
    </citation>
    <scope>NUCLEOTIDE SEQUENCE [LARGE SCALE GENOMIC DNA]</scope>
    <source>
        <strain evidence="3">ATCC BAA-149 / DSM 14245 / SRS30216</strain>
    </source>
</reference>
<sequence length="157" mass="17240">MAVGTTVPVREAAASPSPHGDDANRHGLGPMTDDTDTDTEAVAVKLLPTDPQDMTPPAVAWAKAVLAEVRTIPRARLQASARTSLTAVTWTLAAAADWLYTILPSLPPRSSRLWAQHLGMERPPEPQVLWTEGWTRRGPAAVPLWRTRRHDTTRRTR</sequence>
<organism evidence="2 3">
    <name type="scientific">Kineococcus radiotolerans (strain ATCC BAA-149 / DSM 14245 / SRS30216)</name>
    <dbReference type="NCBI Taxonomy" id="266940"/>
    <lineage>
        <taxon>Bacteria</taxon>
        <taxon>Bacillati</taxon>
        <taxon>Actinomycetota</taxon>
        <taxon>Actinomycetes</taxon>
        <taxon>Kineosporiales</taxon>
        <taxon>Kineosporiaceae</taxon>
        <taxon>Kineococcus</taxon>
    </lineage>
</organism>
<name>A6WH81_KINRD</name>
<keyword evidence="3" id="KW-1185">Reference proteome</keyword>
<dbReference type="KEGG" id="kra:Krad_4712"/>
<proteinExistence type="predicted"/>
<evidence type="ECO:0000313" key="3">
    <source>
        <dbReference type="Proteomes" id="UP000001116"/>
    </source>
</evidence>
<dbReference type="EMBL" id="CP000752">
    <property type="protein sequence ID" value="ABS06170.1"/>
    <property type="molecule type" value="Genomic_DNA"/>
</dbReference>
<dbReference type="AlphaFoldDB" id="A6WH81"/>
<accession>A6WH81</accession>
<evidence type="ECO:0000256" key="1">
    <source>
        <dbReference type="SAM" id="MobiDB-lite"/>
    </source>
</evidence>
<dbReference type="HOGENOM" id="CLU_1675562_0_0_11"/>
<dbReference type="Proteomes" id="UP000001116">
    <property type="component" value="Plasmid pKRAD02"/>
</dbReference>
<keyword evidence="2" id="KW-0614">Plasmid</keyword>